<dbReference type="Proteomes" id="UP000028537">
    <property type="component" value="Unassembled WGS sequence"/>
</dbReference>
<dbReference type="OrthoDB" id="9762266at2"/>
<protein>
    <submittedName>
        <fullName evidence="1">Type II restriction modification system endonuclease</fullName>
    </submittedName>
</protein>
<dbReference type="GO" id="GO:0004519">
    <property type="term" value="F:endonuclease activity"/>
    <property type="evidence" value="ECO:0007669"/>
    <property type="project" value="UniProtKB-KW"/>
</dbReference>
<keyword evidence="1" id="KW-0255">Endonuclease</keyword>
<dbReference type="Pfam" id="PF09563">
    <property type="entry name" value="RE_LlaJI"/>
    <property type="match status" value="1"/>
</dbReference>
<accession>A0A084EZ45</accession>
<dbReference type="eggNOG" id="ENOG502ZBUR">
    <property type="taxonomic scope" value="Bacteria"/>
</dbReference>
<sequence>MNIKILRELDAFYFKDLLDLFNMDTDQLNETLKTLIYFKILRKLTDPSDNELDELLEINNWKQLNTPNIDDLYVFKYVGIVIVSNTCLIIYPKHIDYYKEDKDNNFVVLKQFISVIKKYKYKEQRININDDGLKNNFNLLSLTLELLNNYNEHGLYINNKEIVEENGDGEILWERTINQKSAYILENNLIYLDLYTSNQINNNDNYFTNLHSCLLTIMTNQIKEVLNILDLKPVHLNNKRIEDFGNKEYIISKLNQELSSQFITYKQDTLMLIKRCIQEITDANISNNISFIGTNNFNLVWEDVCSVVFNNCINKPIKDFEFSYYKNNKESLLLSEIIAKPNWKHIKSNKVHIANKTLKPDIITINNKQLSIYDAKYYKLILNENELKNYPAVNDVIKQYLYQVAYIDFAKENDITITNNAFLMPIDANTVLNIGNVNIDLLVFNENNLKNIDVLLLPCKKMFKRYLNNQLITNIKELDDE</sequence>
<organism evidence="1 2">
    <name type="scientific">Ureaplasma diversum NCTC 246</name>
    <dbReference type="NCBI Taxonomy" id="1188241"/>
    <lineage>
        <taxon>Bacteria</taxon>
        <taxon>Bacillati</taxon>
        <taxon>Mycoplasmatota</taxon>
        <taxon>Mycoplasmoidales</taxon>
        <taxon>Mycoplasmoidaceae</taxon>
        <taxon>Ureaplasma</taxon>
    </lineage>
</organism>
<gene>
    <name evidence="1" type="ORF">UDIV_3740</name>
</gene>
<comment type="caution">
    <text evidence="1">The sequence shown here is derived from an EMBL/GenBank/DDBJ whole genome shotgun (WGS) entry which is preliminary data.</text>
</comment>
<keyword evidence="2" id="KW-1185">Reference proteome</keyword>
<evidence type="ECO:0000313" key="2">
    <source>
        <dbReference type="Proteomes" id="UP000028537"/>
    </source>
</evidence>
<dbReference type="AlphaFoldDB" id="A0A084EZ45"/>
<keyword evidence="1" id="KW-0378">Hydrolase</keyword>
<proteinExistence type="predicted"/>
<evidence type="ECO:0000313" key="1">
    <source>
        <dbReference type="EMBL" id="KEZ23237.1"/>
    </source>
</evidence>
<reference evidence="1 2" key="1">
    <citation type="submission" date="2014-02" db="EMBL/GenBank/DDBJ databases">
        <title>Genome sequence of Ureaplasma diversum strain 246.</title>
        <authorList>
            <person name="Sirand-Pugnet P."/>
            <person name="Breton M."/>
            <person name="Dordet-Frisoni E."/>
            <person name="Baranowski E."/>
            <person name="Barre A."/>
            <person name="Couture C."/>
            <person name="Dupuy V."/>
            <person name="Gaurivaud P."/>
            <person name="Jacob D."/>
            <person name="Lemaitre C."/>
            <person name="Manso-Silvan L."/>
            <person name="Nikolski M."/>
            <person name="Nouvel L.-X."/>
            <person name="Poumarat F."/>
            <person name="Tardy F."/>
            <person name="Thebault P."/>
            <person name="Theil S."/>
            <person name="Citti C."/>
            <person name="Thiaucourt F."/>
            <person name="Blanchard A."/>
        </authorList>
    </citation>
    <scope>NUCLEOTIDE SEQUENCE [LARGE SCALE GENOMIC DNA]</scope>
    <source>
        <strain evidence="1 2">NCTC 246</strain>
    </source>
</reference>
<dbReference type="InterPro" id="IPR018579">
    <property type="entry name" value="Restrct_endonuc_II_LlaJI"/>
</dbReference>
<keyword evidence="1" id="KW-0540">Nuclease</keyword>
<dbReference type="EMBL" id="JFDP01000048">
    <property type="protein sequence ID" value="KEZ23237.1"/>
    <property type="molecule type" value="Genomic_DNA"/>
</dbReference>
<dbReference type="RefSeq" id="WP_081847813.1">
    <property type="nucleotide sequence ID" value="NZ_JFDP01000048.1"/>
</dbReference>
<name>A0A084EZ45_9BACT</name>